<evidence type="ECO:0000256" key="5">
    <source>
        <dbReference type="ARBA" id="ARBA00023326"/>
    </source>
</evidence>
<evidence type="ECO:0000313" key="9">
    <source>
        <dbReference type="EMBL" id="MFD1315626.1"/>
    </source>
</evidence>
<keyword evidence="4" id="KW-0326">Glycosidase</keyword>
<feature type="chain" id="PRO_5046479600" evidence="6">
    <location>
        <begin position="18"/>
        <end position="567"/>
    </location>
</feature>
<dbReference type="SUPFAM" id="SSF48208">
    <property type="entry name" value="Six-hairpin glycosidases"/>
    <property type="match status" value="1"/>
</dbReference>
<dbReference type="InterPro" id="IPR014756">
    <property type="entry name" value="Ig_E-set"/>
</dbReference>
<reference evidence="10" key="1">
    <citation type="journal article" date="2019" name="Int. J. Syst. Evol. Microbiol.">
        <title>The Global Catalogue of Microorganisms (GCM) 10K type strain sequencing project: providing services to taxonomists for standard genome sequencing and annotation.</title>
        <authorList>
            <consortium name="The Broad Institute Genomics Platform"/>
            <consortium name="The Broad Institute Genome Sequencing Center for Infectious Disease"/>
            <person name="Wu L."/>
            <person name="Ma J."/>
        </authorList>
    </citation>
    <scope>NUCLEOTIDE SEQUENCE [LARGE SCALE GENOMIC DNA]</scope>
    <source>
        <strain evidence="10">CCUG 61485</strain>
    </source>
</reference>
<keyword evidence="2 9" id="KW-0378">Hydrolase</keyword>
<dbReference type="Gene3D" id="2.60.40.10">
    <property type="entry name" value="Immunoglobulins"/>
    <property type="match status" value="1"/>
</dbReference>
<dbReference type="Proteomes" id="UP001597201">
    <property type="component" value="Unassembled WGS sequence"/>
</dbReference>
<dbReference type="SUPFAM" id="SSF81296">
    <property type="entry name" value="E set domains"/>
    <property type="match status" value="1"/>
</dbReference>
<dbReference type="EMBL" id="JBHTMY010000003">
    <property type="protein sequence ID" value="MFD1315626.1"/>
    <property type="molecule type" value="Genomic_DNA"/>
</dbReference>
<dbReference type="InterPro" id="IPR012341">
    <property type="entry name" value="6hp_glycosidase-like_sf"/>
</dbReference>
<evidence type="ECO:0000256" key="1">
    <source>
        <dbReference type="ARBA" id="ARBA00007072"/>
    </source>
</evidence>
<dbReference type="PANTHER" id="PTHR22298">
    <property type="entry name" value="ENDO-1,4-BETA-GLUCANASE"/>
    <property type="match status" value="1"/>
</dbReference>
<accession>A0ABW3Y3B6</accession>
<organism evidence="9 10">
    <name type="scientific">Namhaeicola litoreus</name>
    <dbReference type="NCBI Taxonomy" id="1052145"/>
    <lineage>
        <taxon>Bacteria</taxon>
        <taxon>Pseudomonadati</taxon>
        <taxon>Bacteroidota</taxon>
        <taxon>Flavobacteriia</taxon>
        <taxon>Flavobacteriales</taxon>
        <taxon>Flavobacteriaceae</taxon>
        <taxon>Namhaeicola</taxon>
    </lineage>
</organism>
<evidence type="ECO:0000259" key="7">
    <source>
        <dbReference type="Pfam" id="PF00759"/>
    </source>
</evidence>
<dbReference type="Pfam" id="PF00759">
    <property type="entry name" value="Glyco_hydro_9"/>
    <property type="match status" value="1"/>
</dbReference>
<sequence>MKNCALLLFLISTLFYAQNPSEQIRINQVGYLEKGEKIFVVSDLPDKIFELLDESKKVVFKRNLEEKGVWDKSGEKVTLGNFSTYSKPGKYTIKVGNHVSYAFEIGNDIYRGVKNAALKSYYLQRISMPIEEQYAGIFKREKGHDDIGLLFHSSANKSGSLDTPGGWYDAGDYGKYMINAGIATGIMLSLAENYPDAFPDNSLNIPESGNNIPDILDELKYEIDWMLTMQDEDGGAFVKVTTLNFCGMVMPSEAPKDRLVIGKSTAAALHLAAIGAMASRIYTPYLPEYANKCLLAAEKAWEWANKNPTKYYAQNPEDVKTGPYNDTDLNEEFFWANSELYATTKKGIYYNKIKSKLSHFTLRLEENWRNYNDNIGYYSLVNKKSPLPENDKKVIENRLVFVADSLASVQKSIPYQIPIDHFVWGSNSDVLDAAIIFAQAYELTKRPKYLKAVNECSDYVLGKNATGYSFVTGFGSKQAMRIHHRPSVADGIDAPYPGFLVGGPNFHMQDKGSLAASGFSYASELPAKSYIDEIPSFASNEICINWNAPLVYVSGFLDHYNDQNQSP</sequence>
<dbReference type="InterPro" id="IPR001701">
    <property type="entry name" value="Glyco_hydro_9"/>
</dbReference>
<name>A0ABW3Y3B6_9FLAO</name>
<evidence type="ECO:0000256" key="2">
    <source>
        <dbReference type="ARBA" id="ARBA00022801"/>
    </source>
</evidence>
<dbReference type="GO" id="GO:0016787">
    <property type="term" value="F:hydrolase activity"/>
    <property type="evidence" value="ECO:0007669"/>
    <property type="project" value="UniProtKB-KW"/>
</dbReference>
<dbReference type="Gene3D" id="1.50.10.10">
    <property type="match status" value="1"/>
</dbReference>
<dbReference type="Pfam" id="PF02927">
    <property type="entry name" value="CelD_N"/>
    <property type="match status" value="1"/>
</dbReference>
<keyword evidence="3" id="KW-0119">Carbohydrate metabolism</keyword>
<protein>
    <submittedName>
        <fullName evidence="9">Glycoside hydrolase family 9 protein</fullName>
    </submittedName>
</protein>
<gene>
    <name evidence="9" type="ORF">ACFQ39_08375</name>
</gene>
<evidence type="ECO:0000256" key="6">
    <source>
        <dbReference type="SAM" id="SignalP"/>
    </source>
</evidence>
<feature type="domain" description="Cellulase Ig-like" evidence="8">
    <location>
        <begin position="20"/>
        <end position="97"/>
    </location>
</feature>
<keyword evidence="10" id="KW-1185">Reference proteome</keyword>
<feature type="signal peptide" evidence="6">
    <location>
        <begin position="1"/>
        <end position="17"/>
    </location>
</feature>
<dbReference type="RefSeq" id="WP_377177977.1">
    <property type="nucleotide sequence ID" value="NZ_JBHTMY010000003.1"/>
</dbReference>
<dbReference type="InterPro" id="IPR004197">
    <property type="entry name" value="Cellulase_Ig-like"/>
</dbReference>
<dbReference type="CDD" id="cd02850">
    <property type="entry name" value="E_set_Cellulase_N"/>
    <property type="match status" value="1"/>
</dbReference>
<feature type="domain" description="Glycoside hydrolase family 9" evidence="7">
    <location>
        <begin position="110"/>
        <end position="553"/>
    </location>
</feature>
<dbReference type="InterPro" id="IPR013783">
    <property type="entry name" value="Ig-like_fold"/>
</dbReference>
<evidence type="ECO:0000259" key="8">
    <source>
        <dbReference type="Pfam" id="PF02927"/>
    </source>
</evidence>
<proteinExistence type="inferred from homology"/>
<evidence type="ECO:0000256" key="3">
    <source>
        <dbReference type="ARBA" id="ARBA00023277"/>
    </source>
</evidence>
<comment type="caution">
    <text evidence="9">The sequence shown here is derived from an EMBL/GenBank/DDBJ whole genome shotgun (WGS) entry which is preliminary data.</text>
</comment>
<comment type="similarity">
    <text evidence="1">Belongs to the glycosyl hydrolase 9 (cellulase E) family.</text>
</comment>
<dbReference type="InterPro" id="IPR008928">
    <property type="entry name" value="6-hairpin_glycosidase_sf"/>
</dbReference>
<evidence type="ECO:0000313" key="10">
    <source>
        <dbReference type="Proteomes" id="UP001597201"/>
    </source>
</evidence>
<evidence type="ECO:0000256" key="4">
    <source>
        <dbReference type="ARBA" id="ARBA00023295"/>
    </source>
</evidence>
<keyword evidence="5" id="KW-0624">Polysaccharide degradation</keyword>
<keyword evidence="6" id="KW-0732">Signal</keyword>